<keyword evidence="6 16" id="KW-0418">Kinase</keyword>
<evidence type="ECO:0000256" key="3">
    <source>
        <dbReference type="ARBA" id="ARBA00021495"/>
    </source>
</evidence>
<feature type="modified residue" description="Phosphohistidine" evidence="9">
    <location>
        <position position="51"/>
    </location>
</feature>
<dbReference type="FunFam" id="3.30.565.10:FF:000016">
    <property type="entry name" value="Chemotaxis protein CheA, putative"/>
    <property type="match status" value="1"/>
</dbReference>
<dbReference type="EC" id="2.7.13.3" evidence="2"/>
<dbReference type="InterPro" id="IPR003594">
    <property type="entry name" value="HATPase_dom"/>
</dbReference>
<dbReference type="SUPFAM" id="SSF55874">
    <property type="entry name" value="ATPase domain of HSP90 chaperone/DNA topoisomerase II/histidine kinase"/>
    <property type="match status" value="1"/>
</dbReference>
<evidence type="ECO:0000256" key="7">
    <source>
        <dbReference type="ARBA" id="ARBA00023012"/>
    </source>
</evidence>
<feature type="domain" description="Response regulatory" evidence="13">
    <location>
        <begin position="638"/>
        <end position="754"/>
    </location>
</feature>
<dbReference type="AlphaFoldDB" id="A0A437R1C6"/>
<dbReference type="InterPro" id="IPR001789">
    <property type="entry name" value="Sig_transdc_resp-reg_receiver"/>
</dbReference>
<evidence type="ECO:0000259" key="13">
    <source>
        <dbReference type="PROSITE" id="PS50110"/>
    </source>
</evidence>
<dbReference type="SUPFAM" id="SSF47226">
    <property type="entry name" value="Histidine-containing phosphotransfer domain, HPT domain"/>
    <property type="match status" value="1"/>
</dbReference>
<dbReference type="InterPro" id="IPR011006">
    <property type="entry name" value="CheY-like_superfamily"/>
</dbReference>
<keyword evidence="4 10" id="KW-0597">Phosphoprotein</keyword>
<evidence type="ECO:0000313" key="17">
    <source>
        <dbReference type="Proteomes" id="UP000283077"/>
    </source>
</evidence>
<dbReference type="EMBL" id="SACS01000004">
    <property type="protein sequence ID" value="RVU40576.1"/>
    <property type="molecule type" value="Genomic_DNA"/>
</dbReference>
<accession>A0A437R1C6</accession>
<dbReference type="SMART" id="SM00448">
    <property type="entry name" value="REC"/>
    <property type="match status" value="1"/>
</dbReference>
<dbReference type="PRINTS" id="PR00344">
    <property type="entry name" value="BCTRLSENSOR"/>
</dbReference>
<dbReference type="InterPro" id="IPR036641">
    <property type="entry name" value="HPT_dom_sf"/>
</dbReference>
<dbReference type="GO" id="GO:0000155">
    <property type="term" value="F:phosphorelay sensor kinase activity"/>
    <property type="evidence" value="ECO:0007669"/>
    <property type="project" value="UniProtKB-ARBA"/>
</dbReference>
<evidence type="ECO:0000256" key="9">
    <source>
        <dbReference type="PROSITE-ProRule" id="PRU00110"/>
    </source>
</evidence>
<dbReference type="SMART" id="SM00073">
    <property type="entry name" value="HPT"/>
    <property type="match status" value="1"/>
</dbReference>
<organism evidence="16 17">
    <name type="scientific">Rheinheimera riviphila</name>
    <dbReference type="NCBI Taxonomy" id="1834037"/>
    <lineage>
        <taxon>Bacteria</taxon>
        <taxon>Pseudomonadati</taxon>
        <taxon>Pseudomonadota</taxon>
        <taxon>Gammaproteobacteria</taxon>
        <taxon>Chromatiales</taxon>
        <taxon>Chromatiaceae</taxon>
        <taxon>Rheinheimera</taxon>
    </lineage>
</organism>
<dbReference type="Gene3D" id="3.40.50.2300">
    <property type="match status" value="1"/>
</dbReference>
<evidence type="ECO:0000256" key="10">
    <source>
        <dbReference type="PROSITE-ProRule" id="PRU00169"/>
    </source>
</evidence>
<dbReference type="InterPro" id="IPR005467">
    <property type="entry name" value="His_kinase_dom"/>
</dbReference>
<keyword evidence="5" id="KW-0808">Transferase</keyword>
<dbReference type="PROSITE" id="PS50109">
    <property type="entry name" value="HIS_KIN"/>
    <property type="match status" value="1"/>
</dbReference>
<dbReference type="InterPro" id="IPR008207">
    <property type="entry name" value="Sig_transdc_His_kin_Hpt_dom"/>
</dbReference>
<dbReference type="InterPro" id="IPR051315">
    <property type="entry name" value="Bact_Chemotaxis_CheA"/>
</dbReference>
<evidence type="ECO:0000259" key="15">
    <source>
        <dbReference type="PROSITE" id="PS50894"/>
    </source>
</evidence>
<dbReference type="SMART" id="SM00387">
    <property type="entry name" value="HATPase_c"/>
    <property type="match status" value="1"/>
</dbReference>
<feature type="compositionally biased region" description="Low complexity" evidence="11">
    <location>
        <begin position="142"/>
        <end position="161"/>
    </location>
</feature>
<dbReference type="OrthoDB" id="9803176at2"/>
<evidence type="ECO:0000256" key="1">
    <source>
        <dbReference type="ARBA" id="ARBA00000085"/>
    </source>
</evidence>
<dbReference type="SUPFAM" id="SSF50341">
    <property type="entry name" value="CheW-like"/>
    <property type="match status" value="1"/>
</dbReference>
<feature type="domain" description="Histidine kinase" evidence="12">
    <location>
        <begin position="236"/>
        <end position="481"/>
    </location>
</feature>
<dbReference type="InterPro" id="IPR004358">
    <property type="entry name" value="Sig_transdc_His_kin-like_C"/>
</dbReference>
<evidence type="ECO:0000256" key="5">
    <source>
        <dbReference type="ARBA" id="ARBA00022679"/>
    </source>
</evidence>
<dbReference type="Pfam" id="PF01584">
    <property type="entry name" value="CheW"/>
    <property type="match status" value="1"/>
</dbReference>
<evidence type="ECO:0000313" key="16">
    <source>
        <dbReference type="EMBL" id="RVU40576.1"/>
    </source>
</evidence>
<dbReference type="SMART" id="SM00260">
    <property type="entry name" value="CheW"/>
    <property type="match status" value="1"/>
</dbReference>
<dbReference type="InterPro" id="IPR002545">
    <property type="entry name" value="CheW-lke_dom"/>
</dbReference>
<evidence type="ECO:0000256" key="11">
    <source>
        <dbReference type="SAM" id="MobiDB-lite"/>
    </source>
</evidence>
<dbReference type="SUPFAM" id="SSF52172">
    <property type="entry name" value="CheY-like"/>
    <property type="match status" value="1"/>
</dbReference>
<feature type="compositionally biased region" description="Basic and acidic residues" evidence="11">
    <location>
        <begin position="173"/>
        <end position="182"/>
    </location>
</feature>
<reference evidence="16 17" key="1">
    <citation type="submission" date="2019-01" db="EMBL/GenBank/DDBJ databases">
        <authorList>
            <person name="Chen W.-M."/>
        </authorList>
    </citation>
    <scope>NUCLEOTIDE SEQUENCE [LARGE SCALE GENOMIC DNA]</scope>
    <source>
        <strain evidence="16 17">KYPC3</strain>
    </source>
</reference>
<evidence type="ECO:0000259" key="12">
    <source>
        <dbReference type="PROSITE" id="PS50109"/>
    </source>
</evidence>
<evidence type="ECO:0000259" key="14">
    <source>
        <dbReference type="PROSITE" id="PS50851"/>
    </source>
</evidence>
<keyword evidence="7" id="KW-0902">Two-component regulatory system</keyword>
<comment type="function">
    <text evidence="8">Involved in the transmission of sensory signals from the chemoreceptors to the flagellar motors. CheA is autophosphorylated; it can transfer its phosphate group to either CheB or CheY.</text>
</comment>
<dbReference type="Gene3D" id="3.30.565.10">
    <property type="entry name" value="Histidine kinase-like ATPase, C-terminal domain"/>
    <property type="match status" value="1"/>
</dbReference>
<proteinExistence type="predicted"/>
<dbReference type="InterPro" id="IPR036061">
    <property type="entry name" value="CheW-like_dom_sf"/>
</dbReference>
<name>A0A437R1C6_9GAMM</name>
<dbReference type="PANTHER" id="PTHR43395">
    <property type="entry name" value="SENSOR HISTIDINE KINASE CHEA"/>
    <property type="match status" value="1"/>
</dbReference>
<dbReference type="PROSITE" id="PS50894">
    <property type="entry name" value="HPT"/>
    <property type="match status" value="1"/>
</dbReference>
<comment type="caution">
    <text evidence="16">The sequence shown here is derived from an EMBL/GenBank/DDBJ whole genome shotgun (WGS) entry which is preliminary data.</text>
</comment>
<feature type="modified residue" description="4-aspartylphosphate" evidence="10">
    <location>
        <position position="687"/>
    </location>
</feature>
<evidence type="ECO:0000256" key="2">
    <source>
        <dbReference type="ARBA" id="ARBA00012438"/>
    </source>
</evidence>
<feature type="domain" description="HPt" evidence="15">
    <location>
        <begin position="4"/>
        <end position="104"/>
    </location>
</feature>
<dbReference type="Pfam" id="PF01627">
    <property type="entry name" value="Hpt"/>
    <property type="match status" value="1"/>
</dbReference>
<feature type="compositionally biased region" description="Pro residues" evidence="11">
    <location>
        <begin position="162"/>
        <end position="172"/>
    </location>
</feature>
<keyword evidence="17" id="KW-1185">Reference proteome</keyword>
<dbReference type="RefSeq" id="WP_127698113.1">
    <property type="nucleotide sequence ID" value="NZ_SACS01000004.1"/>
</dbReference>
<dbReference type="PROSITE" id="PS50110">
    <property type="entry name" value="RESPONSE_REGULATORY"/>
    <property type="match status" value="1"/>
</dbReference>
<evidence type="ECO:0000256" key="6">
    <source>
        <dbReference type="ARBA" id="ARBA00022777"/>
    </source>
</evidence>
<comment type="catalytic activity">
    <reaction evidence="1">
        <text>ATP + protein L-histidine = ADP + protein N-phospho-L-histidine.</text>
        <dbReference type="EC" id="2.7.13.3"/>
    </reaction>
</comment>
<dbReference type="PANTHER" id="PTHR43395:SF1">
    <property type="entry name" value="CHEMOTAXIS PROTEIN CHEA"/>
    <property type="match status" value="1"/>
</dbReference>
<gene>
    <name evidence="16" type="ORF">EOE67_05905</name>
</gene>
<evidence type="ECO:0000256" key="8">
    <source>
        <dbReference type="ARBA" id="ARBA00035100"/>
    </source>
</evidence>
<dbReference type="PROSITE" id="PS50851">
    <property type="entry name" value="CHEW"/>
    <property type="match status" value="1"/>
</dbReference>
<feature type="region of interest" description="Disordered" evidence="11">
    <location>
        <begin position="142"/>
        <end position="182"/>
    </location>
</feature>
<dbReference type="GO" id="GO:0006935">
    <property type="term" value="P:chemotaxis"/>
    <property type="evidence" value="ECO:0007669"/>
    <property type="project" value="InterPro"/>
</dbReference>
<dbReference type="Gene3D" id="1.20.120.160">
    <property type="entry name" value="HPT domain"/>
    <property type="match status" value="1"/>
</dbReference>
<dbReference type="InterPro" id="IPR036890">
    <property type="entry name" value="HATPase_C_sf"/>
</dbReference>
<dbReference type="Pfam" id="PF00072">
    <property type="entry name" value="Response_reg"/>
    <property type="match status" value="1"/>
</dbReference>
<dbReference type="Gene3D" id="2.30.30.40">
    <property type="entry name" value="SH3 Domains"/>
    <property type="match status" value="1"/>
</dbReference>
<sequence length="760" mass="83676">MTEDQLQNASLLELFLLEAQSQTQALDLGLIQLLQQPEDKQQLEACMRAAHSLKGAARLVGVHQAVDLAHVMEELLVEAMRGQRQLLPLHIQLLMQASAMLLAIANGQPVPELAELVAAIARQYAVGQPLLSTAATASTASKAPAAEMASPPQPQPASAALPPTPVAAPPLPHSDKESTEHRNHTLRVNAERLDLLLDLASRALVVSKNSQKFSTDLIRVKKTQLHGRKLLESLREMLMEYQLPDHVFHNLTELTKVLQTTQNQIQHSIQQYEHMSWDAMLLNQQMYDTALSCRMRPFADLLTGKARLVYELATQLDKQVQFLVEGHHTAVDRNILERLEAPLVHLLRNAVDHGIESTAQRLQAGKPAPATLQLTARHAAGFLQIELSDDGNGIDLENIKNRILAKQLSTAEAVRTMDEQELLAFLFLPDFSLARQVSALSGRGVGLDVVQHEITQLGGQIALKNRPGQGCTFQLKLPVTVSVVRCVIFEVGTEMYAMPLHRIEQMLRLPKEQLVIVEGRPHFWWNGDAISILLLSQLLGLKEGQPDPLGMGVMLFQDRDQKIALSIERFIGEQSLVVLPMDSRLGHLSAVAAGAILSDGTPVLILDTDDLLTTAHTLLKQGQIGHLTDHSSAVAVKKVLVVDDSLTVRELERKLLTGKGYQVTVAVDGLEGWSMLRSGAFDLLVTDIDMPRMNGIELVKLVRADARLYNLPVIIVSYKDRAEDQQLGLDAGADYYLAKSSFHDESLYEAVHRLIGASGL</sequence>
<dbReference type="Pfam" id="PF02518">
    <property type="entry name" value="HATPase_c"/>
    <property type="match status" value="1"/>
</dbReference>
<feature type="domain" description="CheW-like" evidence="14">
    <location>
        <begin position="483"/>
        <end position="617"/>
    </location>
</feature>
<protein>
    <recommendedName>
        <fullName evidence="3">Chemotaxis protein CheA</fullName>
        <ecNumber evidence="2">2.7.13.3</ecNumber>
    </recommendedName>
</protein>
<evidence type="ECO:0000256" key="4">
    <source>
        <dbReference type="ARBA" id="ARBA00022553"/>
    </source>
</evidence>
<dbReference type="Proteomes" id="UP000283077">
    <property type="component" value="Unassembled WGS sequence"/>
</dbReference>
<dbReference type="CDD" id="cd00088">
    <property type="entry name" value="HPT"/>
    <property type="match status" value="1"/>
</dbReference>